<feature type="domain" description="AtuA-like ferredoxin-fold" evidence="2">
    <location>
        <begin position="499"/>
        <end position="597"/>
    </location>
</feature>
<accession>A0A679IUX9</accession>
<proteinExistence type="predicted"/>
<dbReference type="EMBL" id="LR743507">
    <property type="protein sequence ID" value="CAA2100095.1"/>
    <property type="molecule type" value="Genomic_DNA"/>
</dbReference>
<dbReference type="Pfam" id="PF07287">
    <property type="entry name" value="AtuA"/>
    <property type="match status" value="1"/>
</dbReference>
<organism evidence="3">
    <name type="scientific">Variovorax paradoxus</name>
    <dbReference type="NCBI Taxonomy" id="34073"/>
    <lineage>
        <taxon>Bacteria</taxon>
        <taxon>Pseudomonadati</taxon>
        <taxon>Pseudomonadota</taxon>
        <taxon>Betaproteobacteria</taxon>
        <taxon>Burkholderiales</taxon>
        <taxon>Comamonadaceae</taxon>
        <taxon>Variovorax</taxon>
    </lineage>
</organism>
<name>A0A679IUX9_VARPD</name>
<gene>
    <name evidence="3" type="ORF">VVAX_00568</name>
</gene>
<dbReference type="InterPro" id="IPR010839">
    <property type="entry name" value="AtuA_N"/>
</dbReference>
<feature type="domain" description="Acyclic terpene utilisation N-terminal" evidence="1">
    <location>
        <begin position="12"/>
        <end position="458"/>
    </location>
</feature>
<dbReference type="InterPro" id="IPR056362">
    <property type="entry name" value="AtuA-like_ferredoxin_dom"/>
</dbReference>
<evidence type="ECO:0000259" key="1">
    <source>
        <dbReference type="Pfam" id="PF07287"/>
    </source>
</evidence>
<protein>
    <recommendedName>
        <fullName evidence="4">Terpene utilization protein AtuA</fullName>
    </recommendedName>
</protein>
<reference evidence="3" key="1">
    <citation type="submission" date="2019-12" db="EMBL/GenBank/DDBJ databases">
        <authorList>
            <person name="Cremers G."/>
        </authorList>
    </citation>
    <scope>NUCLEOTIDE SEQUENCE</scope>
    <source>
        <strain evidence="3">Vvax</strain>
    </source>
</reference>
<evidence type="ECO:0000313" key="3">
    <source>
        <dbReference type="EMBL" id="CAA2100095.1"/>
    </source>
</evidence>
<dbReference type="RefSeq" id="WP_339088316.1">
    <property type="nucleotide sequence ID" value="NZ_LR743507.1"/>
</dbReference>
<evidence type="ECO:0000259" key="2">
    <source>
        <dbReference type="Pfam" id="PF23544"/>
    </source>
</evidence>
<evidence type="ECO:0008006" key="4">
    <source>
        <dbReference type="Google" id="ProtNLM"/>
    </source>
</evidence>
<dbReference type="AlphaFoldDB" id="A0A679IUX9"/>
<sequence>MNGKNDDGRRIVRIGGASGFWGDSSVGAPQLVASGQIDYLVFDYLAELTMSILAGARLKKPELGYATDFVSVAMKAVLKDVVKQGIRVVSNAGGVNPQGCADALAALAAEQGIAVKIAVVSGDDVSPLLPQLRQAQPPVHELQSGAALPERVLTANAYLGARPIQAALDAGAQVVITGRCVDSAVTLGVLMHEFAWQPGHLDLLAAGSLAGHIIECGCQATGGLHTDWDTVPDWPRIGYPIVECSADGSFVVTKPAGTGGKITPAVVGEQMLYEIGDPAAYLLPDVTADFTQVRIEQAGEHRVRVHGARGRAPTASYKVSATYVDGFKTAAQLTIVGFDAVAKAQRTGQAILARTSALLAQHGFGDYSGTQLEVLGAESCYGPHAQTQARQIREAVLRLAVTHPRKDALELFAREVAPAGTSWAPGTTGAGGGRASVSPSIRQYAFLLDKSQVQATVNIAGERIELPRSDVAFADEIVAAPGKASSTEVAPPAADSVEVPLIRVAWARSGDKGDTSNIGVIARHPGLLPTLRAQLTEARVAEWLAHLVKGRVTRYEVPGIGAFNFVCEQALGGGGMASLRNDPLGKGMGQILLAMPVRVDPAELARLLAPPL</sequence>
<dbReference type="Pfam" id="PF23544">
    <property type="entry name" value="AtuA_ferredoxin"/>
    <property type="match status" value="1"/>
</dbReference>
<dbReference type="PANTHER" id="PTHR47708">
    <property type="match status" value="1"/>
</dbReference>
<dbReference type="PANTHER" id="PTHR47708:SF2">
    <property type="entry name" value="SI:CH73-132F6.5"/>
    <property type="match status" value="1"/>
</dbReference>